<proteinExistence type="predicted"/>
<comment type="caution">
    <text evidence="1">The sequence shown here is derived from an EMBL/GenBank/DDBJ whole genome shotgun (WGS) entry which is preliminary data.</text>
</comment>
<name>F7QZN4_9LACO</name>
<organism evidence="1 2">
    <name type="scientific">Ligilactobacillus ruminis SPM0211</name>
    <dbReference type="NCBI Taxonomy" id="1040964"/>
    <lineage>
        <taxon>Bacteria</taxon>
        <taxon>Bacillati</taxon>
        <taxon>Bacillota</taxon>
        <taxon>Bacilli</taxon>
        <taxon>Lactobacillales</taxon>
        <taxon>Lactobacillaceae</taxon>
        <taxon>Ligilactobacillus</taxon>
    </lineage>
</organism>
<sequence length="309" mass="36324">MIVNRKKGMYFMKKHISYFLNDGIKGHSNYEFVDVDIYNDNLLFIDPILIDKLESNWGKDASKSIQSFFDSFFDAYIKNDDIRKKNLLSHAREQNGTRLGYGRGYNGKGNTYKGLLDIFSPLEKLMQKIPNIGKAEDLSIMIPGFAEDGLSDMLTNILHDKLNTFTLKQIDKYGLHSNGYLDFYGWDSECHQWKEMKKPAYFIDGKEILLVPKKVVRKNYLFNTGQYFNRIILERMQKDGEYMDGDRPISKKEIIKSKRFSGDHWQYDECISYTEKNNDALDEYHNKLPMFYSENGYFMPDEKLDSLIY</sequence>
<reference evidence="1 2" key="1">
    <citation type="journal article" date="2011" name="J. Bacteriol.">
        <title>Genome Sequence of Lactobacillus ruminis SPM0211, Isolated from a Fecal Sample from a Healthy Korean.</title>
        <authorList>
            <person name="Lee S."/>
            <person name="Cho Y.J."/>
            <person name="Lee A.H."/>
            <person name="Chun J."/>
            <person name="Ha N.J."/>
            <person name="Ko G."/>
        </authorList>
    </citation>
    <scope>NUCLEOTIDE SEQUENCE [LARGE SCALE GENOMIC DNA]</scope>
    <source>
        <strain evidence="1 2">SPM0211</strain>
    </source>
</reference>
<accession>F7QZN4</accession>
<dbReference type="AlphaFoldDB" id="F7QZN4"/>
<dbReference type="EMBL" id="AFOJ01000003">
    <property type="protein sequence ID" value="EGM52955.1"/>
    <property type="molecule type" value="Genomic_DNA"/>
</dbReference>
<dbReference type="Proteomes" id="UP000002971">
    <property type="component" value="Unassembled WGS sequence"/>
</dbReference>
<evidence type="ECO:0000313" key="1">
    <source>
        <dbReference type="EMBL" id="EGM52955.1"/>
    </source>
</evidence>
<gene>
    <name evidence="1" type="ORF">LRU_00890</name>
</gene>
<evidence type="ECO:0000313" key="2">
    <source>
        <dbReference type="Proteomes" id="UP000002971"/>
    </source>
</evidence>
<protein>
    <submittedName>
        <fullName evidence="1">Uncharacterized protein</fullName>
    </submittedName>
</protein>